<evidence type="ECO:0000256" key="2">
    <source>
        <dbReference type="ARBA" id="ARBA00010991"/>
    </source>
</evidence>
<sequence length="490" mass="55100">MNSYQQVVNTGSQPPTVYDQKYVDFVDNVLKEVADDFEREKIFSDQNLLKLHKLFDGVFERALDLYEQQRVTQISTSNAIITEPCKSANEASWLMQVKGHSGALYTLFPEINYCTCAAFRLQTNMMPSNTEDYILVAKVGLTNLKIIIELLKAINFKEIATCLGSENGLKITVEDAKCMQASAYIPSTVFDEFGLKEDVTFSLSLNILVDCLCMFWPTSQENSVTVQIFYKGTGYPLSIIIEEDGIITDCSLKTLEVEELLDFHLDTENVVNKVVLQTELLKAVMAELDPTSQLVELRLSPEKPFFRISLEGIGSVCHIDLPHDNDLIDTFQCTTTVTSTFKLEHIKPAMKALSCASKVSLRTNNVGLLCFQYMIKTENGNTCYMEYYNGSIYTSIIIRYILFTNACKYVSFNSVKNVSSIISLSYISTRVTISLYIQSNIVAALNFISVFLKALDVFRVYTPSFSVNSTTGLTLLPILRVTIPTPERRA</sequence>
<reference evidence="6 7" key="1">
    <citation type="submission" date="2015-09" db="EMBL/GenBank/DDBJ databases">
        <title>Trachymyrmex cornetzi WGS genome.</title>
        <authorList>
            <person name="Nygaard S."/>
            <person name="Hu H."/>
            <person name="Boomsma J."/>
            <person name="Zhang G."/>
        </authorList>
    </citation>
    <scope>NUCLEOTIDE SEQUENCE [LARGE SCALE GENOMIC DNA]</scope>
    <source>
        <strain evidence="6">Tcor2-1</strain>
        <tissue evidence="6">Whole body</tissue>
    </source>
</reference>
<keyword evidence="7" id="KW-1185">Reference proteome</keyword>
<comment type="subcellular location">
    <subcellularLocation>
        <location evidence="1">Nucleus</location>
    </subcellularLocation>
</comment>
<evidence type="ECO:0000313" key="7">
    <source>
        <dbReference type="Proteomes" id="UP000078492"/>
    </source>
</evidence>
<dbReference type="Proteomes" id="UP000078492">
    <property type="component" value="Unassembled WGS sequence"/>
</dbReference>
<dbReference type="InterPro" id="IPR046938">
    <property type="entry name" value="DNA_clamp_sf"/>
</dbReference>
<dbReference type="PRINTS" id="PR01246">
    <property type="entry name" value="RAD1REPAIR"/>
</dbReference>
<dbReference type="PANTHER" id="PTHR10870">
    <property type="entry name" value="CELL CYCLE CHECKPOINT PROTEIN RAD1"/>
    <property type="match status" value="1"/>
</dbReference>
<name>A0A195DCF4_9HYME</name>
<keyword evidence="5" id="KW-0539">Nucleus</keyword>
<dbReference type="InterPro" id="IPR003021">
    <property type="entry name" value="Rad1_Rec1_Rad17"/>
</dbReference>
<dbReference type="PANTHER" id="PTHR10870:SF0">
    <property type="entry name" value="CELL CYCLE CHECKPOINT PROTEIN RAD1"/>
    <property type="match status" value="1"/>
</dbReference>
<dbReference type="GO" id="GO:0000077">
    <property type="term" value="P:DNA damage checkpoint signaling"/>
    <property type="evidence" value="ECO:0007669"/>
    <property type="project" value="InterPro"/>
</dbReference>
<keyword evidence="3" id="KW-0227">DNA damage</keyword>
<dbReference type="CDD" id="cd00577">
    <property type="entry name" value="PCNA"/>
    <property type="match status" value="1"/>
</dbReference>
<evidence type="ECO:0000256" key="1">
    <source>
        <dbReference type="ARBA" id="ARBA00004123"/>
    </source>
</evidence>
<dbReference type="GO" id="GO:0030896">
    <property type="term" value="C:checkpoint clamp complex"/>
    <property type="evidence" value="ECO:0007669"/>
    <property type="project" value="TreeGrafter"/>
</dbReference>
<dbReference type="PRINTS" id="PR01245">
    <property type="entry name" value="RAD1REC1"/>
</dbReference>
<evidence type="ECO:0000313" key="6">
    <source>
        <dbReference type="EMBL" id="KYN10517.1"/>
    </source>
</evidence>
<dbReference type="GO" id="GO:0006281">
    <property type="term" value="P:DNA repair"/>
    <property type="evidence" value="ECO:0007669"/>
    <property type="project" value="UniProtKB-KW"/>
</dbReference>
<keyword evidence="4" id="KW-0234">DNA repair</keyword>
<dbReference type="EMBL" id="KQ980989">
    <property type="protein sequence ID" value="KYN10517.1"/>
    <property type="molecule type" value="Genomic_DNA"/>
</dbReference>
<evidence type="ECO:0000256" key="4">
    <source>
        <dbReference type="ARBA" id="ARBA00023204"/>
    </source>
</evidence>
<gene>
    <name evidence="6" type="ORF">ALC57_17122</name>
</gene>
<accession>A0A195DCF4</accession>
<proteinExistence type="inferred from homology"/>
<evidence type="ECO:0000256" key="3">
    <source>
        <dbReference type="ARBA" id="ARBA00022763"/>
    </source>
</evidence>
<dbReference type="Pfam" id="PF02144">
    <property type="entry name" value="Rad1"/>
    <property type="match status" value="1"/>
</dbReference>
<dbReference type="AlphaFoldDB" id="A0A195DCF4"/>
<dbReference type="SUPFAM" id="SSF55979">
    <property type="entry name" value="DNA clamp"/>
    <property type="match status" value="1"/>
</dbReference>
<comment type="similarity">
    <text evidence="2">Belongs to the rad1 family.</text>
</comment>
<organism evidence="6 7">
    <name type="scientific">Trachymyrmex cornetzi</name>
    <dbReference type="NCBI Taxonomy" id="471704"/>
    <lineage>
        <taxon>Eukaryota</taxon>
        <taxon>Metazoa</taxon>
        <taxon>Ecdysozoa</taxon>
        <taxon>Arthropoda</taxon>
        <taxon>Hexapoda</taxon>
        <taxon>Insecta</taxon>
        <taxon>Pterygota</taxon>
        <taxon>Neoptera</taxon>
        <taxon>Endopterygota</taxon>
        <taxon>Hymenoptera</taxon>
        <taxon>Apocrita</taxon>
        <taxon>Aculeata</taxon>
        <taxon>Formicoidea</taxon>
        <taxon>Formicidae</taxon>
        <taxon>Myrmicinae</taxon>
        <taxon>Trachymyrmex</taxon>
    </lineage>
</organism>
<dbReference type="Gene3D" id="3.70.10.10">
    <property type="match status" value="1"/>
</dbReference>
<dbReference type="InterPro" id="IPR003011">
    <property type="entry name" value="Cell_cycle_checkpoint_Rad1"/>
</dbReference>
<protein>
    <submittedName>
        <fullName evidence="6">Cell cycle checkpoint protein RAD1</fullName>
    </submittedName>
</protein>
<dbReference type="STRING" id="471704.A0A195DCF4"/>
<evidence type="ECO:0000256" key="5">
    <source>
        <dbReference type="ARBA" id="ARBA00023242"/>
    </source>
</evidence>